<dbReference type="AlphaFoldDB" id="A0A562ZHL5"/>
<dbReference type="RefSeq" id="WP_145895928.1">
    <property type="nucleotide sequence ID" value="NZ_VOBQ01000022.1"/>
</dbReference>
<reference evidence="1 2" key="1">
    <citation type="submission" date="2019-07" db="EMBL/GenBank/DDBJ databases">
        <title>Caenimonas sedimenti sp. nov., isolated from activated sludge.</title>
        <authorList>
            <person name="Xu J."/>
        </authorList>
    </citation>
    <scope>NUCLEOTIDE SEQUENCE [LARGE SCALE GENOMIC DNA]</scope>
    <source>
        <strain evidence="1 2">HX-9-20</strain>
    </source>
</reference>
<evidence type="ECO:0000313" key="1">
    <source>
        <dbReference type="EMBL" id="TWO67816.1"/>
    </source>
</evidence>
<dbReference type="SUPFAM" id="SSF50475">
    <property type="entry name" value="FMN-binding split barrel"/>
    <property type="match status" value="1"/>
</dbReference>
<dbReference type="InterPro" id="IPR012349">
    <property type="entry name" value="Split_barrel_FMN-bd"/>
</dbReference>
<name>A0A562ZHL5_9BURK</name>
<dbReference type="EMBL" id="VOBQ01000022">
    <property type="protein sequence ID" value="TWO67816.1"/>
    <property type="molecule type" value="Genomic_DNA"/>
</dbReference>
<dbReference type="Proteomes" id="UP000318199">
    <property type="component" value="Unassembled WGS sequence"/>
</dbReference>
<dbReference type="PANTHER" id="PTHR42815">
    <property type="entry name" value="FAD-BINDING, PUTATIVE (AFU_ORTHOLOGUE AFUA_6G07600)-RELATED"/>
    <property type="match status" value="1"/>
</dbReference>
<dbReference type="OrthoDB" id="9796486at2"/>
<dbReference type="PANTHER" id="PTHR42815:SF2">
    <property type="entry name" value="FAD-BINDING, PUTATIVE (AFU_ORTHOLOGUE AFUA_6G07600)-RELATED"/>
    <property type="match status" value="1"/>
</dbReference>
<sequence length="300" mass="32323">MTTPAWHAGEVALQQRVGSAERLAAAGPRVLRDHMPDQHREFFAELPFVLAGTLDAQGQPWASVLAGRPGFAHSPEPHLLRVDAAPLRHDPLDGAIADGMAIGLLGIQHHTRRRNRMNGWVRDSGPGGFTVEVGQSFGNCPKYIDPREFRHAPPGAAPAEVTEGEHLDEAARAIVRAATTFYIATAHPRARDSSDPAEGVDVSHRGGPAGFVRIGREGELLVPDYLGNAFFNTLGNLQLEPRCGLLFLDAARRQRLYLAATASLQWDGPEVAAIPGAQRLLKLRITAARRVSGGLPLAQL</sequence>
<comment type="caution">
    <text evidence="1">The sequence shown here is derived from an EMBL/GenBank/DDBJ whole genome shotgun (WGS) entry which is preliminary data.</text>
</comment>
<dbReference type="Gene3D" id="2.30.110.10">
    <property type="entry name" value="Electron Transport, Fmn-binding Protein, Chain A"/>
    <property type="match status" value="1"/>
</dbReference>
<proteinExistence type="predicted"/>
<gene>
    <name evidence="1" type="ORF">FN976_24595</name>
</gene>
<organism evidence="1 2">
    <name type="scientific">Caenimonas sedimenti</name>
    <dbReference type="NCBI Taxonomy" id="2596921"/>
    <lineage>
        <taxon>Bacteria</taxon>
        <taxon>Pseudomonadati</taxon>
        <taxon>Pseudomonadota</taxon>
        <taxon>Betaproteobacteria</taxon>
        <taxon>Burkholderiales</taxon>
        <taxon>Comamonadaceae</taxon>
        <taxon>Caenimonas</taxon>
    </lineage>
</organism>
<evidence type="ECO:0000313" key="2">
    <source>
        <dbReference type="Proteomes" id="UP000318199"/>
    </source>
</evidence>
<accession>A0A562ZHL5</accession>
<protein>
    <submittedName>
        <fullName evidence="1">Flavin-nucleotide-binding protein</fullName>
    </submittedName>
</protein>
<keyword evidence="2" id="KW-1185">Reference proteome</keyword>